<dbReference type="Proteomes" id="UP001501257">
    <property type="component" value="Unassembled WGS sequence"/>
</dbReference>
<dbReference type="EMBL" id="BAABLK010000028">
    <property type="protein sequence ID" value="GAA5227351.1"/>
    <property type="molecule type" value="Genomic_DNA"/>
</dbReference>
<feature type="domain" description="TPM" evidence="3">
    <location>
        <begin position="40"/>
        <end position="156"/>
    </location>
</feature>
<sequence>MKSLRRRMAVVAAAGLLSLFMFAPPAVADSPVQIPPGEFVVDQAGVLGSDTSKVTDAVNQLMTETGQSLYVIYVDSFTNPSDPNKWVQAVATNKKLNTSDWVLAVAVSDRQAIFTSNDKSEFYGSSQDIFNKMVKAQLSKKDWTAAALGAATGIENVYNGVSPTGGEATNPGSGSSGSGASSDSGGGAGWLLVGGVVIVGGATAWALTRRKKLPDYVPPVATGPDGKPLDPLASMSIDELRGKAGGLLIAADDAIRSSEQEVGFAQAQFGDEAIKPFAEDIVTAKTHMSESFKLQQQLDDEIPDSEADQRSWLGEIIRRCEAVNETLETHTEEFASLRELEKNAPQATASLKAQIQPLSERVSGVQSLLTELSTRYTETALKQVQTNITEAFERLEFANTAVLTAEAKITEDATAEAAVAVRAGEDSVYQAKVLLDAVSRAEQDLDKSRSDLDSLVSSAAQDLAQGRALVANGSNPDLAGPIAALEPALASVKEQIASGRLDPVALLGEVDVALRPLNDRLNEIRDHQERSSRASDQLQAAIRTAQMKISGTDDFIRARRGGVGSGARTRLADAQRNLEEAIRLAPTDPVNALSYAEHAAARADQAARAAESDVDGFGGGFGGGRGGGGGLGGALLGGILIDSILRGGSHGGGSSGGMFGGGGFGGFGGGGGGGFGGGGGGGFGGGAGGNF</sequence>
<reference evidence="5" key="1">
    <citation type="journal article" date="2019" name="Int. J. Syst. Evol. Microbiol.">
        <title>The Global Catalogue of Microorganisms (GCM) 10K type strain sequencing project: providing services to taxonomists for standard genome sequencing and annotation.</title>
        <authorList>
            <consortium name="The Broad Institute Genomics Platform"/>
            <consortium name="The Broad Institute Genome Sequencing Center for Infectious Disease"/>
            <person name="Wu L."/>
            <person name="Ma J."/>
        </authorList>
    </citation>
    <scope>NUCLEOTIDE SEQUENCE [LARGE SCALE GENOMIC DNA]</scope>
    <source>
        <strain evidence="5">JCM 18952</strain>
    </source>
</reference>
<keyword evidence="5" id="KW-1185">Reference proteome</keyword>
<evidence type="ECO:0000256" key="1">
    <source>
        <dbReference type="SAM" id="MobiDB-lite"/>
    </source>
</evidence>
<comment type="caution">
    <text evidence="4">The sequence shown here is derived from an EMBL/GenBank/DDBJ whole genome shotgun (WGS) entry which is preliminary data.</text>
</comment>
<evidence type="ECO:0000313" key="4">
    <source>
        <dbReference type="EMBL" id="GAA5227351.1"/>
    </source>
</evidence>
<dbReference type="Gene3D" id="3.10.310.50">
    <property type="match status" value="1"/>
</dbReference>
<dbReference type="RefSeq" id="WP_210101229.1">
    <property type="nucleotide sequence ID" value="NZ_BAABLK010000028.1"/>
</dbReference>
<name>A0ABP9TLR9_9MICC</name>
<accession>A0ABP9TLR9</accession>
<feature type="region of interest" description="Disordered" evidence="1">
    <location>
        <begin position="162"/>
        <end position="182"/>
    </location>
</feature>
<proteinExistence type="predicted"/>
<keyword evidence="2" id="KW-0732">Signal</keyword>
<feature type="chain" id="PRO_5045589908" description="TPM domain-containing protein" evidence="2">
    <location>
        <begin position="29"/>
        <end position="691"/>
    </location>
</feature>
<gene>
    <name evidence="4" type="ORF">GCM10025778_18840</name>
</gene>
<evidence type="ECO:0000259" key="3">
    <source>
        <dbReference type="Pfam" id="PF04536"/>
    </source>
</evidence>
<dbReference type="Pfam" id="PF04536">
    <property type="entry name" value="TPM_phosphatase"/>
    <property type="match status" value="1"/>
</dbReference>
<protein>
    <recommendedName>
        <fullName evidence="3">TPM domain-containing protein</fullName>
    </recommendedName>
</protein>
<evidence type="ECO:0000256" key="2">
    <source>
        <dbReference type="SAM" id="SignalP"/>
    </source>
</evidence>
<evidence type="ECO:0000313" key="5">
    <source>
        <dbReference type="Proteomes" id="UP001501257"/>
    </source>
</evidence>
<feature type="signal peptide" evidence="2">
    <location>
        <begin position="1"/>
        <end position="28"/>
    </location>
</feature>
<organism evidence="4 5">
    <name type="scientific">Paeniglutamicibacter antarcticus</name>
    <dbReference type="NCBI Taxonomy" id="494023"/>
    <lineage>
        <taxon>Bacteria</taxon>
        <taxon>Bacillati</taxon>
        <taxon>Actinomycetota</taxon>
        <taxon>Actinomycetes</taxon>
        <taxon>Micrococcales</taxon>
        <taxon>Micrococcaceae</taxon>
        <taxon>Paeniglutamicibacter</taxon>
    </lineage>
</organism>
<dbReference type="InterPro" id="IPR007621">
    <property type="entry name" value="TPM_dom"/>
</dbReference>